<keyword evidence="2" id="KW-1185">Reference proteome</keyword>
<reference evidence="1" key="1">
    <citation type="submission" date="2021-02" db="EMBL/GenBank/DDBJ databases">
        <title>Natronoglycomyces albus gen. nov., sp. nov, a haloalkaliphilic actinobacterium from a soda solonchak soil.</title>
        <authorList>
            <person name="Sorokin D.Y."/>
            <person name="Khijniak T.V."/>
            <person name="Zakharycheva A.P."/>
            <person name="Boueva O.V."/>
            <person name="Ariskina E.V."/>
            <person name="Hahnke R.L."/>
            <person name="Bunk B."/>
            <person name="Sproer C."/>
            <person name="Schumann P."/>
            <person name="Evtushenko L.I."/>
            <person name="Kublanov I.V."/>
        </authorList>
    </citation>
    <scope>NUCLEOTIDE SEQUENCE</scope>
    <source>
        <strain evidence="1">DSM 106290</strain>
    </source>
</reference>
<dbReference type="RefSeq" id="WP_213169968.1">
    <property type="nucleotide sequence ID" value="NZ_CP070496.1"/>
</dbReference>
<proteinExistence type="predicted"/>
<evidence type="ECO:0000313" key="2">
    <source>
        <dbReference type="Proteomes" id="UP000662939"/>
    </source>
</evidence>
<accession>A0A895XNU8</accession>
<sequence>MAEVQFPLYRTYIAARTEANNAMTAMLAGSRLAAHTLQLTTGSKRTLSELFPTVEHIRRLNLRSDRARSLLDNADHHLASVALPYALATHEHFVLSSIELLRDDGVAIGCKASELKAWSMHETLFEAAGHPMPEKWLEIFHLLRKMRNCIIHAGGYSQPALDNHIQGMSEESIEEWQELNDQLHSGVVQSNRVILTAEHILTGFAVTKRLGREVNSALVRKLNKSSWARIAVEDFQDTTSKVKNSPNWRRALNGYTRQYYSPIELSDADLESASRKSGNWSIESWG</sequence>
<dbReference type="Proteomes" id="UP000662939">
    <property type="component" value="Chromosome"/>
</dbReference>
<gene>
    <name evidence="1" type="ORF">JQS30_09040</name>
</gene>
<protein>
    <submittedName>
        <fullName evidence="1">Uncharacterized protein</fullName>
    </submittedName>
</protein>
<dbReference type="AlphaFoldDB" id="A0A895XNU8"/>
<dbReference type="EMBL" id="CP070496">
    <property type="protein sequence ID" value="QSB03970.1"/>
    <property type="molecule type" value="Genomic_DNA"/>
</dbReference>
<name>A0A895XNU8_9ACTN</name>
<organism evidence="1 2">
    <name type="scientific">Natronoglycomyces albus</name>
    <dbReference type="NCBI Taxonomy" id="2811108"/>
    <lineage>
        <taxon>Bacteria</taxon>
        <taxon>Bacillati</taxon>
        <taxon>Actinomycetota</taxon>
        <taxon>Actinomycetes</taxon>
        <taxon>Glycomycetales</taxon>
        <taxon>Glycomycetaceae</taxon>
        <taxon>Natronoglycomyces</taxon>
    </lineage>
</organism>
<dbReference type="KEGG" id="nav:JQS30_09040"/>
<evidence type="ECO:0000313" key="1">
    <source>
        <dbReference type="EMBL" id="QSB03970.1"/>
    </source>
</evidence>